<feature type="signal peptide" evidence="1">
    <location>
        <begin position="1"/>
        <end position="29"/>
    </location>
</feature>
<reference evidence="2" key="1">
    <citation type="submission" date="2021-04" db="EMBL/GenBank/DDBJ databases">
        <authorList>
            <consortium name="Molecular Ecology Group"/>
        </authorList>
    </citation>
    <scope>NUCLEOTIDE SEQUENCE</scope>
</reference>
<dbReference type="GO" id="GO:0005737">
    <property type="term" value="C:cytoplasm"/>
    <property type="evidence" value="ECO:0007669"/>
    <property type="project" value="TreeGrafter"/>
</dbReference>
<feature type="chain" id="PRO_5035842945" description="DUF3105 domain-containing protein" evidence="1">
    <location>
        <begin position="30"/>
        <end position="293"/>
    </location>
</feature>
<keyword evidence="1" id="KW-0732">Signal</keyword>
<dbReference type="AlphaFoldDB" id="A0A8S3YKD6"/>
<comment type="caution">
    <text evidence="2">The sequence shown here is derived from an EMBL/GenBank/DDBJ whole genome shotgun (WGS) entry which is preliminary data.</text>
</comment>
<dbReference type="PANTHER" id="PTHR34179">
    <property type="entry name" value="TUMOR PROTEIN P53-INDUCIBLE PROTEIN 13"/>
    <property type="match status" value="1"/>
</dbReference>
<dbReference type="PANTHER" id="PTHR34179:SF1">
    <property type="entry name" value="TUMOR PROTEIN P53-INDUCIBLE PROTEIN 13"/>
    <property type="match status" value="1"/>
</dbReference>
<dbReference type="OrthoDB" id="5960270at2759"/>
<accession>A0A8S3YKD6</accession>
<dbReference type="Pfam" id="PF11303">
    <property type="entry name" value="DUF3105"/>
    <property type="match status" value="1"/>
</dbReference>
<proteinExistence type="predicted"/>
<sequence>MKMVCLNVHFLMAVMFTVILATLNNMVLGENISIDPNDIHGGVTMGVSNAVCDNGKANIQIDWDPNSSDEYTCYEGSSENYKVRLHSSHCDKTAQQPLHICYPRAINYTEDLPTSGSHRPLWPKYGEYLYLPPQRWIHSLEHGAVVFLYHPCAEPSEIEKFKAVARDCLHRYILSPYKKLPPDMNFALLVWQCRLVMSNVDLPLMVNFIKTRALNGPERVSRDGQYDVGLLRHAGIVSDVEDSELCPRMRIMAATAEVFKNRSAARRSKYQQSDQMWQRYRQQYRQQMPDVEI</sequence>
<dbReference type="EMBL" id="CAJHNH020000053">
    <property type="protein sequence ID" value="CAG5114916.1"/>
    <property type="molecule type" value="Genomic_DNA"/>
</dbReference>
<keyword evidence="3" id="KW-1185">Reference proteome</keyword>
<gene>
    <name evidence="2" type="ORF">CUNI_LOCUS474</name>
</gene>
<name>A0A8S3YKD6_9EUPU</name>
<organism evidence="2 3">
    <name type="scientific">Candidula unifasciata</name>
    <dbReference type="NCBI Taxonomy" id="100452"/>
    <lineage>
        <taxon>Eukaryota</taxon>
        <taxon>Metazoa</taxon>
        <taxon>Spiralia</taxon>
        <taxon>Lophotrochozoa</taxon>
        <taxon>Mollusca</taxon>
        <taxon>Gastropoda</taxon>
        <taxon>Heterobranchia</taxon>
        <taxon>Euthyneura</taxon>
        <taxon>Panpulmonata</taxon>
        <taxon>Eupulmonata</taxon>
        <taxon>Stylommatophora</taxon>
        <taxon>Helicina</taxon>
        <taxon>Helicoidea</taxon>
        <taxon>Geomitridae</taxon>
        <taxon>Candidula</taxon>
    </lineage>
</organism>
<evidence type="ECO:0000256" key="1">
    <source>
        <dbReference type="SAM" id="SignalP"/>
    </source>
</evidence>
<evidence type="ECO:0008006" key="4">
    <source>
        <dbReference type="Google" id="ProtNLM"/>
    </source>
</evidence>
<protein>
    <recommendedName>
        <fullName evidence="4">DUF3105 domain-containing protein</fullName>
    </recommendedName>
</protein>
<dbReference type="InterPro" id="IPR021454">
    <property type="entry name" value="DUF3105"/>
</dbReference>
<evidence type="ECO:0000313" key="2">
    <source>
        <dbReference type="EMBL" id="CAG5114916.1"/>
    </source>
</evidence>
<evidence type="ECO:0000313" key="3">
    <source>
        <dbReference type="Proteomes" id="UP000678393"/>
    </source>
</evidence>
<dbReference type="Proteomes" id="UP000678393">
    <property type="component" value="Unassembled WGS sequence"/>
</dbReference>